<accession>A0ABX0ZLP3</accession>
<keyword evidence="3" id="KW-0804">Transcription</keyword>
<organism evidence="5 6">
    <name type="scientific">Actinacidiphila epipremni</name>
    <dbReference type="NCBI Taxonomy" id="2053013"/>
    <lineage>
        <taxon>Bacteria</taxon>
        <taxon>Bacillati</taxon>
        <taxon>Actinomycetota</taxon>
        <taxon>Actinomycetes</taxon>
        <taxon>Kitasatosporales</taxon>
        <taxon>Streptomycetaceae</taxon>
        <taxon>Actinacidiphila</taxon>
    </lineage>
</organism>
<evidence type="ECO:0000256" key="3">
    <source>
        <dbReference type="ARBA" id="ARBA00023163"/>
    </source>
</evidence>
<dbReference type="Gene3D" id="1.10.10.60">
    <property type="entry name" value="Homeodomain-like"/>
    <property type="match status" value="1"/>
</dbReference>
<reference evidence="5 6" key="1">
    <citation type="submission" date="2020-03" db="EMBL/GenBank/DDBJ databases">
        <title>WGS of actinomycetes isolated from Thailand.</title>
        <authorList>
            <person name="Thawai C."/>
        </authorList>
    </citation>
    <scope>NUCLEOTIDE SEQUENCE [LARGE SCALE GENOMIC DNA]</scope>
    <source>
        <strain evidence="5 6">PRB2-1</strain>
    </source>
</reference>
<feature type="domain" description="HTH araC/xylS-type" evidence="4">
    <location>
        <begin position="157"/>
        <end position="260"/>
    </location>
</feature>
<keyword evidence="2" id="KW-0238">DNA-binding</keyword>
<evidence type="ECO:0000313" key="6">
    <source>
        <dbReference type="Proteomes" id="UP000734511"/>
    </source>
</evidence>
<dbReference type="PANTHER" id="PTHR46796">
    <property type="entry name" value="HTH-TYPE TRANSCRIPTIONAL ACTIVATOR RHAS-RELATED"/>
    <property type="match status" value="1"/>
</dbReference>
<proteinExistence type="predicted"/>
<evidence type="ECO:0000256" key="2">
    <source>
        <dbReference type="ARBA" id="ARBA00023125"/>
    </source>
</evidence>
<evidence type="ECO:0000256" key="1">
    <source>
        <dbReference type="ARBA" id="ARBA00023015"/>
    </source>
</evidence>
<dbReference type="Proteomes" id="UP000734511">
    <property type="component" value="Unassembled WGS sequence"/>
</dbReference>
<comment type="caution">
    <text evidence="5">The sequence shown here is derived from an EMBL/GenBank/DDBJ whole genome shotgun (WGS) entry which is preliminary data.</text>
</comment>
<sequence>MTGVDARTPPDAHRPWIADVALIRPRGAASLLLLPDAATAVVYRRNGTGTGELRVVGPRSRASYHPDKTPPVCVRARLRPGAAAAVFGVPASELLDRSVALGDLWGARAARWEDRLGELAAADPTLRGVARALPAALDGQGADDGAGSGGRGAQPRDALLREAVASLSAGGEPVAALARRLSVSERRLRELFADRVGLSPKHFARVQRVRAVLAETGGAGRAGRTDLAGLASERGYYDQSHMTADFRMLVGVTPAAFRAGRRPAPTPCAAAPATGGA</sequence>
<protein>
    <submittedName>
        <fullName evidence="5">AraC family transcriptional regulator</fullName>
    </submittedName>
</protein>
<keyword evidence="6" id="KW-1185">Reference proteome</keyword>
<name>A0ABX0ZLP3_9ACTN</name>
<dbReference type="InterPro" id="IPR018060">
    <property type="entry name" value="HTH_AraC"/>
</dbReference>
<keyword evidence="1" id="KW-0805">Transcription regulation</keyword>
<gene>
    <name evidence="5" type="ORF">HCN08_09565</name>
</gene>
<evidence type="ECO:0000259" key="4">
    <source>
        <dbReference type="PROSITE" id="PS01124"/>
    </source>
</evidence>
<dbReference type="Pfam" id="PF12833">
    <property type="entry name" value="HTH_18"/>
    <property type="match status" value="1"/>
</dbReference>
<dbReference type="PROSITE" id="PS01124">
    <property type="entry name" value="HTH_ARAC_FAMILY_2"/>
    <property type="match status" value="1"/>
</dbReference>
<dbReference type="SMART" id="SM00342">
    <property type="entry name" value="HTH_ARAC"/>
    <property type="match status" value="1"/>
</dbReference>
<dbReference type="EMBL" id="JAATEJ010000005">
    <property type="protein sequence ID" value="NJP43646.1"/>
    <property type="molecule type" value="Genomic_DNA"/>
</dbReference>
<evidence type="ECO:0000313" key="5">
    <source>
        <dbReference type="EMBL" id="NJP43646.1"/>
    </source>
</evidence>
<dbReference type="PANTHER" id="PTHR46796:SF15">
    <property type="entry name" value="BLL1074 PROTEIN"/>
    <property type="match status" value="1"/>
</dbReference>
<dbReference type="InterPro" id="IPR050204">
    <property type="entry name" value="AraC_XylS_family_regulators"/>
</dbReference>